<feature type="region of interest" description="Disordered" evidence="2">
    <location>
        <begin position="69"/>
        <end position="164"/>
    </location>
</feature>
<evidence type="ECO:0000259" key="3">
    <source>
        <dbReference type="SMART" id="SM00235"/>
    </source>
</evidence>
<dbReference type="GO" id="GO:0008270">
    <property type="term" value="F:zinc ion binding"/>
    <property type="evidence" value="ECO:0007669"/>
    <property type="project" value="InterPro"/>
</dbReference>
<feature type="coiled-coil region" evidence="1">
    <location>
        <begin position="1707"/>
        <end position="1741"/>
    </location>
</feature>
<feature type="region of interest" description="Disordered" evidence="2">
    <location>
        <begin position="183"/>
        <end position="306"/>
    </location>
</feature>
<evidence type="ECO:0000313" key="4">
    <source>
        <dbReference type="EMBL" id="KAF7336381.1"/>
    </source>
</evidence>
<feature type="region of interest" description="Disordered" evidence="2">
    <location>
        <begin position="2183"/>
        <end position="2225"/>
    </location>
</feature>
<evidence type="ECO:0000256" key="1">
    <source>
        <dbReference type="SAM" id="Coils"/>
    </source>
</evidence>
<feature type="compositionally biased region" description="Pro residues" evidence="2">
    <location>
        <begin position="274"/>
        <end position="288"/>
    </location>
</feature>
<feature type="domain" description="Peptidase metallopeptidase" evidence="3">
    <location>
        <begin position="708"/>
        <end position="849"/>
    </location>
</feature>
<sequence length="2225" mass="237701">MSTQSDSANVPTSTAPVPAPPTADESTSNATAPAENTSATPVSTPTTVPYPAATPAVATPAAIASSAATGTSIPNTTQVPSANVSTGPAASPQASTPVVPIPATSPGAAATTPANGNASAPAAPTIGTTSPQASTPVVPVPATSPDGTATTPANGNASAAAAPAIGTASPQASAPVVPVPATSPGAAATTPANGNASAPAALATGTASPQASTPVIPVPATSPGAVGTATTPANGNASAPAAPATGTTPTDTVGLPPANDGTMPKPAINVRPPVAAPTPSPTAAPAPAPNSAANTHGPLKLDANDNTLTSSEPVAAVVTPGTSTLGFNSFPTSEVCIINVPTTDVGPTGSTTSTEALIGAVTAPPNADDIALMIRTRVGLLWDVGTTITYSYAGPSNVMYVGGTEEQQAIVDTVLAEWFPYANIHFERQDNGGMISIAFLDNGATFSGLGNLNGPNLAFPWATLNLSYISSNSVPTDSDRAIILHATGHILGLVHEHRSPANGGSLSVDATPMTNITESLGWDATTCQNQILNVYNNMDLTNYVELDHSSIMRYFGSTPGAITTIGNTTNTGPSFVTPPNFNLSEMDKAFMVLVYPRHRPLNTAPEWTIDRALRVFEVDLATAEILKSAYDSRQYEAGRTAFISFLINKRLGVKVATESQELYETGKEEVVDMEHWKTCAIAILQSEDDEPAVGLMEGSAAHAVITKLTELWDPSSPITYSFLGGTAVQRAKVITVLPKWFYANISLTPVPSNGNIRIAFNPSGGSWSYVGTQALSIPMGQATMNLGWIENTGKVDATTGLATTISANERGSILHEWGHALGMKHEHQSPERAKKLTLDDAAVYAYYGKTQGWDRETIKEQIIDVYDLNEVSNFSALDTKSIMMYFMPPEMNLQRINVPVNNDLSDMDKAYMIINYPGQTTDLTWSLAHALKVAGVDAQTTKSITVAADKQNVTLVRTLFTAFQVEARNKRYADLNPSGADRGIEAGTGQNADSMLQPGWCAVIRPPSTAAPSDVAHGVTGPINLFWAPGETIYFTFLNGQGPGEAATDYRCERVRKVLHFYEEYASITFKERLDLRNFNFEGNPKEQKECPVRIAFSDPRKPEYEMVAGKERKRGGYSLLGASVKNPLKIEGEPGPPWATTWLGDQPLNADTDLTKAQFLRANATLYHELLHVLAFEHEHESPETEVATTPLELGKYLVATMYDPKSIMLYEGLPLVKRIGDTTKQYYEPSETDLALLSVMYPDIVWNGQIFYQALKAFGFNLETPEDEILATIISKALEADTEENLNAAVRTLREEIAIDINNKRRLAKWDPLPAHPPLNKVQNPPQPGKTVKPKLGRGSGALAALGAGGVPGGTVNDAALTVVQNETAPGFLFQLVESLKQFFNPGGNQMFTLQFPGRYLDLDSYAWDTSSAGIYGQFIKPTVVNEAEFRLVDQLYDLQPVVVGPNGTNLSIVYEQVLNNFLPKFVDNGLFEQQDQIRRWLLKDVPMTQWVRDIMERQNAREQVLADSLAGSVNALAITTASASSTATDSTDPMISAGALAAANPTAKKAAAPMFDISSKDINSGETLNRIELSELLMNEYLYAKQDWELERDNMINNATQADVGTPEAQRQLNALTRQLAHITDTRQTQLASKYADAVVRGYSHTVRRYMGYLDIADPAEALQDAKDSLREAAMSSLDGSMSVYPVQMTPLDWFEGLSTSFTMEDLTQDVDLIRTQIDFKSQELDSLNAQLVALQMNSRGDPTALKKSVQDAQDALDEAQSTLALNYTNNVIELARTYLDKEGEVDLEEVSQDTGFAVAALQQLPEQLKKVKDAQDDLTSASRALSTLMAAQALAEATDTKQQQQQLSMRIQSLTGELRELQARWKVLTATTGGVDPRPDLGTDTMTVDLDIKDTLELPPDTTSGGSRWQTLMFTYDSDAVQKMTKQDASASSSQWSCNIWFASASGGSSSSFGEAEAASQATSSSITLAFRATLVTVDRGGWFQPQFFAESQAFYKINPNITWNDGKGHGLLRGYPIGYLIVKDVTIRIIHSASSSDDVKRAEQESSAASGGFLCFSYSQSSSSSSSATASSFSQYNNGYIVKIPGPQILGYMMQKLDVDETTLMPSKLPDDFFIPDDEYNNTVTGGTGQPAAGIDSGRVAHDANPAPAPEPTITPSKMREVLDRLLNEKIGELFGDEKEKIAGEKGGKRRQTQTGTAVGEGSAMAAAQTAHAHPEWTGA</sequence>
<dbReference type="InterPro" id="IPR006026">
    <property type="entry name" value="Peptidase_Metallo"/>
</dbReference>
<feature type="compositionally biased region" description="Polar residues" evidence="2">
    <location>
        <begin position="24"/>
        <end position="36"/>
    </location>
</feature>
<evidence type="ECO:0000256" key="2">
    <source>
        <dbReference type="SAM" id="MobiDB-lite"/>
    </source>
</evidence>
<dbReference type="PANTHER" id="PTHR24216:SF65">
    <property type="entry name" value="PAXILLIN-LIKE PROTEIN 1"/>
    <property type="match status" value="1"/>
</dbReference>
<name>A0A8H6X964_9AGAR</name>
<feature type="compositionally biased region" description="Low complexity" evidence="2">
    <location>
        <begin position="183"/>
        <end position="209"/>
    </location>
</feature>
<comment type="caution">
    <text evidence="4">The sequence shown here is derived from an EMBL/GenBank/DDBJ whole genome shotgun (WGS) entry which is preliminary data.</text>
</comment>
<feature type="compositionally biased region" description="Polar residues" evidence="2">
    <location>
        <begin position="75"/>
        <end position="96"/>
    </location>
</feature>
<organism evidence="4 5">
    <name type="scientific">Mycena venus</name>
    <dbReference type="NCBI Taxonomy" id="2733690"/>
    <lineage>
        <taxon>Eukaryota</taxon>
        <taxon>Fungi</taxon>
        <taxon>Dikarya</taxon>
        <taxon>Basidiomycota</taxon>
        <taxon>Agaricomycotina</taxon>
        <taxon>Agaricomycetes</taxon>
        <taxon>Agaricomycetidae</taxon>
        <taxon>Agaricales</taxon>
        <taxon>Marasmiineae</taxon>
        <taxon>Mycenaceae</taxon>
        <taxon>Mycena</taxon>
    </lineage>
</organism>
<dbReference type="SUPFAM" id="SSF55486">
    <property type="entry name" value="Metalloproteases ('zincins'), catalytic domain"/>
    <property type="match status" value="3"/>
</dbReference>
<feature type="region of interest" description="Disordered" evidence="2">
    <location>
        <begin position="1"/>
        <end position="52"/>
    </location>
</feature>
<dbReference type="PANTHER" id="PTHR24216">
    <property type="entry name" value="PAXILLIN-RELATED"/>
    <property type="match status" value="1"/>
</dbReference>
<evidence type="ECO:0000313" key="5">
    <source>
        <dbReference type="Proteomes" id="UP000620124"/>
    </source>
</evidence>
<dbReference type="SMART" id="SM00235">
    <property type="entry name" value="ZnMc"/>
    <property type="match status" value="1"/>
</dbReference>
<dbReference type="InterPro" id="IPR024079">
    <property type="entry name" value="MetalloPept_cat_dom_sf"/>
</dbReference>
<accession>A0A8H6X964</accession>
<dbReference type="GO" id="GO:0006508">
    <property type="term" value="P:proteolysis"/>
    <property type="evidence" value="ECO:0007669"/>
    <property type="project" value="InterPro"/>
</dbReference>
<feature type="compositionally biased region" description="Low complexity" evidence="2">
    <location>
        <begin position="102"/>
        <end position="164"/>
    </location>
</feature>
<feature type="compositionally biased region" description="Low complexity" evidence="2">
    <location>
        <begin position="37"/>
        <end position="52"/>
    </location>
</feature>
<proteinExistence type="predicted"/>
<dbReference type="EMBL" id="JACAZI010000023">
    <property type="protein sequence ID" value="KAF7336381.1"/>
    <property type="molecule type" value="Genomic_DNA"/>
</dbReference>
<reference evidence="4" key="1">
    <citation type="submission" date="2020-05" db="EMBL/GenBank/DDBJ databases">
        <title>Mycena genomes resolve the evolution of fungal bioluminescence.</title>
        <authorList>
            <person name="Tsai I.J."/>
        </authorList>
    </citation>
    <scope>NUCLEOTIDE SEQUENCE</scope>
    <source>
        <strain evidence="4">CCC161011</strain>
    </source>
</reference>
<protein>
    <submittedName>
        <fullName evidence="4">ZnMc domain-containing protein</fullName>
    </submittedName>
</protein>
<dbReference type="GO" id="GO:0004222">
    <property type="term" value="F:metalloendopeptidase activity"/>
    <property type="evidence" value="ECO:0007669"/>
    <property type="project" value="InterPro"/>
</dbReference>
<keyword evidence="5" id="KW-1185">Reference proteome</keyword>
<dbReference type="Proteomes" id="UP000620124">
    <property type="component" value="Unassembled WGS sequence"/>
</dbReference>
<keyword evidence="1" id="KW-0175">Coiled coil</keyword>
<feature type="region of interest" description="Disordered" evidence="2">
    <location>
        <begin position="1315"/>
        <end position="1337"/>
    </location>
</feature>
<dbReference type="Gene3D" id="3.40.390.10">
    <property type="entry name" value="Collagenase (Catalytic Domain)"/>
    <property type="match status" value="3"/>
</dbReference>
<gene>
    <name evidence="4" type="ORF">MVEN_02186700</name>
</gene>
<dbReference type="OrthoDB" id="291007at2759"/>
<feature type="compositionally biased region" description="Basic and acidic residues" evidence="2">
    <location>
        <begin position="2183"/>
        <end position="2192"/>
    </location>
</feature>
<feature type="compositionally biased region" description="Low complexity" evidence="2">
    <location>
        <begin position="219"/>
        <end position="257"/>
    </location>
</feature>